<dbReference type="Proteomes" id="UP001280121">
    <property type="component" value="Unassembled WGS sequence"/>
</dbReference>
<evidence type="ECO:0000313" key="1">
    <source>
        <dbReference type="EMBL" id="KAK2646442.1"/>
    </source>
</evidence>
<dbReference type="PANTHER" id="PTHR46481">
    <property type="entry name" value="ZINC FINGER BED DOMAIN-CONTAINING PROTEIN 4"/>
    <property type="match status" value="1"/>
</dbReference>
<keyword evidence="2" id="KW-1185">Reference proteome</keyword>
<organism evidence="1 2">
    <name type="scientific">Dipteronia dyeriana</name>
    <dbReference type="NCBI Taxonomy" id="168575"/>
    <lineage>
        <taxon>Eukaryota</taxon>
        <taxon>Viridiplantae</taxon>
        <taxon>Streptophyta</taxon>
        <taxon>Embryophyta</taxon>
        <taxon>Tracheophyta</taxon>
        <taxon>Spermatophyta</taxon>
        <taxon>Magnoliopsida</taxon>
        <taxon>eudicotyledons</taxon>
        <taxon>Gunneridae</taxon>
        <taxon>Pentapetalae</taxon>
        <taxon>rosids</taxon>
        <taxon>malvids</taxon>
        <taxon>Sapindales</taxon>
        <taxon>Sapindaceae</taxon>
        <taxon>Hippocastanoideae</taxon>
        <taxon>Acereae</taxon>
        <taxon>Dipteronia</taxon>
    </lineage>
</organism>
<protein>
    <submittedName>
        <fullName evidence="1">Uncharacterized protein</fullName>
    </submittedName>
</protein>
<dbReference type="InterPro" id="IPR012337">
    <property type="entry name" value="RNaseH-like_sf"/>
</dbReference>
<comment type="caution">
    <text evidence="1">The sequence shown here is derived from an EMBL/GenBank/DDBJ whole genome shotgun (WGS) entry which is preliminary data.</text>
</comment>
<accession>A0AAD9WXX3</accession>
<proteinExistence type="predicted"/>
<dbReference type="InterPro" id="IPR052035">
    <property type="entry name" value="ZnF_BED_domain_contain"/>
</dbReference>
<reference evidence="1" key="1">
    <citation type="journal article" date="2023" name="Plant J.">
        <title>Genome sequences and population genomics provide insights into the demographic history, inbreeding, and mutation load of two 'living fossil' tree species of Dipteronia.</title>
        <authorList>
            <person name="Feng Y."/>
            <person name="Comes H.P."/>
            <person name="Chen J."/>
            <person name="Zhu S."/>
            <person name="Lu R."/>
            <person name="Zhang X."/>
            <person name="Li P."/>
            <person name="Qiu J."/>
            <person name="Olsen K.M."/>
            <person name="Qiu Y."/>
        </authorList>
    </citation>
    <scope>NUCLEOTIDE SEQUENCE</scope>
    <source>
        <strain evidence="1">KIB01</strain>
    </source>
</reference>
<feature type="non-terminal residue" evidence="1">
    <location>
        <position position="110"/>
    </location>
</feature>
<dbReference type="AlphaFoldDB" id="A0AAD9WXX3"/>
<dbReference type="EMBL" id="JANJYI010000006">
    <property type="protein sequence ID" value="KAK2646442.1"/>
    <property type="molecule type" value="Genomic_DNA"/>
</dbReference>
<dbReference type="SUPFAM" id="SSF53098">
    <property type="entry name" value="Ribonuclease H-like"/>
    <property type="match status" value="1"/>
</dbReference>
<sequence length="110" mass="12714">MFTVTVDNASAIKVAIDYVKIKMKNWNESKLVLGGIFLHVRCCAHMINLIVSEGRKDMKDLHPRDFKNFRNCIEHERIESQSIVVLDVPTRWNSAHLTLPTALNFKKHLI</sequence>
<dbReference type="PANTHER" id="PTHR46481:SF8">
    <property type="entry name" value="ZINC FINGER BED DOMAIN-CONTAINING PROTEIN RICESLEEPER 1-LIKE"/>
    <property type="match status" value="1"/>
</dbReference>
<name>A0AAD9WXX3_9ROSI</name>
<gene>
    <name evidence="1" type="ORF">Ddye_021637</name>
</gene>
<evidence type="ECO:0000313" key="2">
    <source>
        <dbReference type="Proteomes" id="UP001280121"/>
    </source>
</evidence>